<name>A0A521B3T8_9BACT</name>
<feature type="transmembrane region" description="Helical" evidence="1">
    <location>
        <begin position="558"/>
        <end position="577"/>
    </location>
</feature>
<feature type="transmembrane region" description="Helical" evidence="1">
    <location>
        <begin position="387"/>
        <end position="405"/>
    </location>
</feature>
<feature type="transmembrane region" description="Helical" evidence="1">
    <location>
        <begin position="54"/>
        <end position="74"/>
    </location>
</feature>
<dbReference type="EMBL" id="FXTM01000003">
    <property type="protein sequence ID" value="SMO41715.1"/>
    <property type="molecule type" value="Genomic_DNA"/>
</dbReference>
<evidence type="ECO:0000313" key="3">
    <source>
        <dbReference type="Proteomes" id="UP000317315"/>
    </source>
</evidence>
<feature type="transmembrane region" description="Helical" evidence="1">
    <location>
        <begin position="530"/>
        <end position="551"/>
    </location>
</feature>
<keyword evidence="3" id="KW-1185">Reference proteome</keyword>
<reference evidence="2 3" key="1">
    <citation type="submission" date="2017-05" db="EMBL/GenBank/DDBJ databases">
        <authorList>
            <person name="Varghese N."/>
            <person name="Submissions S."/>
        </authorList>
    </citation>
    <scope>NUCLEOTIDE SEQUENCE [LARGE SCALE GENOMIC DNA]</scope>
    <source>
        <strain evidence="2 3">DSM 16304</strain>
    </source>
</reference>
<keyword evidence="1" id="KW-0812">Transmembrane</keyword>
<evidence type="ECO:0000256" key="1">
    <source>
        <dbReference type="SAM" id="Phobius"/>
    </source>
</evidence>
<accession>A0A521B3T8</accession>
<feature type="transmembrane region" description="Helical" evidence="1">
    <location>
        <begin position="360"/>
        <end position="381"/>
    </location>
</feature>
<feature type="transmembrane region" description="Helical" evidence="1">
    <location>
        <begin position="267"/>
        <end position="286"/>
    </location>
</feature>
<keyword evidence="1" id="KW-0472">Membrane</keyword>
<feature type="transmembrane region" description="Helical" evidence="1">
    <location>
        <begin position="496"/>
        <end position="518"/>
    </location>
</feature>
<feature type="transmembrane region" description="Helical" evidence="1">
    <location>
        <begin position="153"/>
        <end position="172"/>
    </location>
</feature>
<evidence type="ECO:0000313" key="2">
    <source>
        <dbReference type="EMBL" id="SMO41715.1"/>
    </source>
</evidence>
<proteinExistence type="predicted"/>
<dbReference type="AlphaFoldDB" id="A0A521B3T8"/>
<feature type="transmembrane region" description="Helical" evidence="1">
    <location>
        <begin position="337"/>
        <end position="353"/>
    </location>
</feature>
<sequence>MLDNSGSIESLVFTYQLYVLFKFILGIVLYYILIPHWIFPKEIYRELQGWKERFVFNIIVMTGFSTLIFPFLVILKLFGFISLVSFFITVKLLFIKFYYKQHISKYIIHLYNRTIYSLIRFFEKTNVYFLLYKRNIKRKLLPAVKEKVSLANILRFLLLVAVFLFSSLPFIYRGLVSWVEGSPDISQFYYWFNLLKKNVIIDRTAGAPYMWGGPMILHSINTLLNIDPIPLVNLAPIFYIGIFFLGLYIFVSYICKKISHIPTFSPLLAVLIFSTIMSYKFGVYLLSGSITTTDPMIFSFGPLKIYYKPFLPQFLTNFLNQQFTSFWRLTVYLEEEHAFAFFIYTLYIFIRTLETRRNIYLFLFSISLGILLSIHAAYGIIVIFTLIPILLYSFFVDGIDLRFLFKGIKWAFMGGFLGITWIVQLFIYGLPPIFGKALPFLDVLLNRNKPKVAVSFKPIDLYAVTISVPNLSILLLFGNSLLFSILGLLDKRKLKILGYVGAFTIGVLTIHFFSNFGFPPLSAKTRVNNLLALCYSIQLSIIYFFIFELSLYKFLKKLHYYFSFTIISLLLIFLIYISPSESYLFSPNYKKTMTSIEQEDFPVIVYKIRREFQPFTYTIVSNVQQFAQVVGKGFHMNIFTFLLNYSPYDRYLRIPTDYVILFVENIPKNYMGLGEFWFRWRIDQNLALKTWIIEYAKHHKNIKLWFSNDRVEVYIIDNRSYTKLLKKEKAHALGLLKFRKKVDTLK</sequence>
<feature type="transmembrane region" description="Helical" evidence="1">
    <location>
        <begin position="471"/>
        <end position="489"/>
    </location>
</feature>
<feature type="transmembrane region" description="Helical" evidence="1">
    <location>
        <begin position="12"/>
        <end position="33"/>
    </location>
</feature>
<feature type="transmembrane region" description="Helical" evidence="1">
    <location>
        <begin position="80"/>
        <end position="99"/>
    </location>
</feature>
<keyword evidence="1" id="KW-1133">Transmembrane helix</keyword>
<dbReference type="Proteomes" id="UP000317315">
    <property type="component" value="Unassembled WGS sequence"/>
</dbReference>
<organism evidence="2 3">
    <name type="scientific">Balnearium lithotrophicum</name>
    <dbReference type="NCBI Taxonomy" id="223788"/>
    <lineage>
        <taxon>Bacteria</taxon>
        <taxon>Pseudomonadati</taxon>
        <taxon>Aquificota</taxon>
        <taxon>Aquificia</taxon>
        <taxon>Desulfurobacteriales</taxon>
        <taxon>Desulfurobacteriaceae</taxon>
        <taxon>Balnearium</taxon>
    </lineage>
</organism>
<gene>
    <name evidence="2" type="ORF">SAMN06269117_103108</name>
</gene>
<feature type="transmembrane region" description="Helical" evidence="1">
    <location>
        <begin position="237"/>
        <end position="255"/>
    </location>
</feature>
<protein>
    <recommendedName>
        <fullName evidence="4">Chlor_Arch_YYY domain-containing protein</fullName>
    </recommendedName>
</protein>
<feature type="transmembrane region" description="Helical" evidence="1">
    <location>
        <begin position="412"/>
        <end position="434"/>
    </location>
</feature>
<evidence type="ECO:0008006" key="4">
    <source>
        <dbReference type="Google" id="ProtNLM"/>
    </source>
</evidence>